<dbReference type="PANTHER" id="PTHR43737:SF1">
    <property type="entry name" value="DUF1501 DOMAIN-CONTAINING PROTEIN"/>
    <property type="match status" value="1"/>
</dbReference>
<gene>
    <name evidence="2" type="ORF">LE190_12330</name>
</gene>
<evidence type="ECO:0000313" key="2">
    <source>
        <dbReference type="EMBL" id="MCA1856706.1"/>
    </source>
</evidence>
<reference evidence="2 3" key="1">
    <citation type="submission" date="2021-07" db="EMBL/GenBank/DDBJ databases">
        <title>Characterization of Violacein-producing bacteria and related species.</title>
        <authorList>
            <person name="Wilson H.S."/>
            <person name="De Leon M.E."/>
        </authorList>
    </citation>
    <scope>NUCLEOTIDE SEQUENCE [LARGE SCALE GENOMIC DNA]</scope>
    <source>
        <strain evidence="2 3">HSC-2F05</strain>
    </source>
</reference>
<dbReference type="Proteomes" id="UP001198602">
    <property type="component" value="Unassembled WGS sequence"/>
</dbReference>
<accession>A0ABS7YAJ0</accession>
<evidence type="ECO:0000256" key="1">
    <source>
        <dbReference type="SAM" id="SignalP"/>
    </source>
</evidence>
<protein>
    <submittedName>
        <fullName evidence="2">DUF1501 domain-containing protein</fullName>
    </submittedName>
</protein>
<dbReference type="PANTHER" id="PTHR43737">
    <property type="entry name" value="BLL7424 PROTEIN"/>
    <property type="match status" value="1"/>
</dbReference>
<comment type="caution">
    <text evidence="2">The sequence shown here is derived from an EMBL/GenBank/DDBJ whole genome shotgun (WGS) entry which is preliminary data.</text>
</comment>
<dbReference type="InterPro" id="IPR006311">
    <property type="entry name" value="TAT_signal"/>
</dbReference>
<dbReference type="Pfam" id="PF07394">
    <property type="entry name" value="DUF1501"/>
    <property type="match status" value="1"/>
</dbReference>
<proteinExistence type="predicted"/>
<name>A0ABS7YAJ0_9BURK</name>
<keyword evidence="3" id="KW-1185">Reference proteome</keyword>
<dbReference type="EMBL" id="JAHYBX010000004">
    <property type="protein sequence ID" value="MCA1856706.1"/>
    <property type="molecule type" value="Genomic_DNA"/>
</dbReference>
<keyword evidence="1" id="KW-0732">Signal</keyword>
<dbReference type="PROSITE" id="PS51318">
    <property type="entry name" value="TAT"/>
    <property type="match status" value="1"/>
</dbReference>
<dbReference type="InterPro" id="IPR010869">
    <property type="entry name" value="DUF1501"/>
</dbReference>
<sequence length="450" mass="47696">MDRRHFLRFAGATPVLGLLGASSLLDSAPAYAAGDDYRALVVVFLAGGNDGLNSLVPTDGAYNDYAAARPELAIGRNVLTPLAGSSGGHTYGMHPALAPLAQLYNSGRLAWIANAGPLVAPATARQVIERSVPVPSFLLSHSDQVMWQQGWLGDEDGSGWAGRALELLPTALRSQVSAVTMSTDRTLVLGRNSPVSFLSRGESRYWGQADLAEPQRPAAQSLNRMARWQFAAHYEAEYARTLGRAVQESTLFTQAAQAAKAPAGDFGSGELGVSLRKLASLLPVFRQRGFRRQVFLVQWGQFDTHAAQRGTGPTSQDAQLAELARALRAFDQANVAAGLDQNVVSLTMSDFGRTLRQASGGGSDHAWGNHWFAMGGPVRGGQVVGTLPSLTLGGPDDADPNGGGRFVPTISTDQVGATLMQWLGLPAGELGKVFPNLANFSQKTINLLHA</sequence>
<evidence type="ECO:0000313" key="3">
    <source>
        <dbReference type="Proteomes" id="UP001198602"/>
    </source>
</evidence>
<dbReference type="RefSeq" id="WP_225238980.1">
    <property type="nucleotide sequence ID" value="NZ_JAHYBX010000004.1"/>
</dbReference>
<feature type="signal peptide" evidence="1">
    <location>
        <begin position="1"/>
        <end position="32"/>
    </location>
</feature>
<feature type="chain" id="PRO_5047135968" evidence="1">
    <location>
        <begin position="33"/>
        <end position="450"/>
    </location>
</feature>
<organism evidence="2 3">
    <name type="scientific">Massilia hydrophila</name>
    <dbReference type="NCBI Taxonomy" id="3044279"/>
    <lineage>
        <taxon>Bacteria</taxon>
        <taxon>Pseudomonadati</taxon>
        <taxon>Pseudomonadota</taxon>
        <taxon>Betaproteobacteria</taxon>
        <taxon>Burkholderiales</taxon>
        <taxon>Oxalobacteraceae</taxon>
        <taxon>Telluria group</taxon>
        <taxon>Massilia</taxon>
    </lineage>
</organism>